<evidence type="ECO:0000313" key="2">
    <source>
        <dbReference type="Proteomes" id="UP001642405"/>
    </source>
</evidence>
<organism evidence="1 2">
    <name type="scientific">Sporothrix curviconia</name>
    <dbReference type="NCBI Taxonomy" id="1260050"/>
    <lineage>
        <taxon>Eukaryota</taxon>
        <taxon>Fungi</taxon>
        <taxon>Dikarya</taxon>
        <taxon>Ascomycota</taxon>
        <taxon>Pezizomycotina</taxon>
        <taxon>Sordariomycetes</taxon>
        <taxon>Sordariomycetidae</taxon>
        <taxon>Ophiostomatales</taxon>
        <taxon>Ophiostomataceae</taxon>
        <taxon>Sporothrix</taxon>
    </lineage>
</organism>
<dbReference type="EMBL" id="CAWUHB010000003">
    <property type="protein sequence ID" value="CAK7211082.1"/>
    <property type="molecule type" value="Genomic_DNA"/>
</dbReference>
<proteinExistence type="predicted"/>
<sequence>MQSDLRSALVNTFYNNKVAIIAELDKAVACTVLEQVAFVASAQLPLDYAMRGPRLLDILPHIRKLVTDE</sequence>
<dbReference type="Proteomes" id="UP001642405">
    <property type="component" value="Unassembled WGS sequence"/>
</dbReference>
<keyword evidence="2" id="KW-1185">Reference proteome</keyword>
<comment type="caution">
    <text evidence="1">The sequence shown here is derived from an EMBL/GenBank/DDBJ whole genome shotgun (WGS) entry which is preliminary data.</text>
</comment>
<evidence type="ECO:0000313" key="1">
    <source>
        <dbReference type="EMBL" id="CAK7211082.1"/>
    </source>
</evidence>
<name>A0ABP0AV24_9PEZI</name>
<accession>A0ABP0AV24</accession>
<gene>
    <name evidence="1" type="ORF">SCUCBS95973_001010</name>
</gene>
<protein>
    <submittedName>
        <fullName evidence="1">Uncharacterized protein</fullName>
    </submittedName>
</protein>
<reference evidence="1 2" key="1">
    <citation type="submission" date="2024-01" db="EMBL/GenBank/DDBJ databases">
        <authorList>
            <person name="Allen C."/>
            <person name="Tagirdzhanova G."/>
        </authorList>
    </citation>
    <scope>NUCLEOTIDE SEQUENCE [LARGE SCALE GENOMIC DNA]</scope>
</reference>